<dbReference type="SUPFAM" id="SSF56219">
    <property type="entry name" value="DNase I-like"/>
    <property type="match status" value="1"/>
</dbReference>
<sequence length="282" mass="30902">MSAHLLTIISQNAAYGADTQGRWPDLVQVIRNQHADVILLQEVDWLADPKVAAQAATDLGMQIVVAPSRNLPTAVAWRPEALELIATETKYSRELHHGYCAPRFRPAGLQVDMPLVVISAHLIPYSAQAAAQEAQMLIARLYRYGGLGLLGGDINHCPVLLDGQPEPDWQAVQPYNRSSRCHRRTTLDEPWRGDQIVGQTLRDGDLIDVAAHVAAEKGDVGLLAPTGRHGGVRVDQLHVSAALTPAITDYWRIDPGTASDHYGVGTRLDLTHLDHARLRAWT</sequence>
<organism evidence="1 2">
    <name type="scientific">Nonomuraea turkmeniaca</name>
    <dbReference type="NCBI Taxonomy" id="103838"/>
    <lineage>
        <taxon>Bacteria</taxon>
        <taxon>Bacillati</taxon>
        <taxon>Actinomycetota</taxon>
        <taxon>Actinomycetes</taxon>
        <taxon>Streptosporangiales</taxon>
        <taxon>Streptosporangiaceae</taxon>
        <taxon>Nonomuraea</taxon>
    </lineage>
</organism>
<dbReference type="Gene3D" id="3.60.10.10">
    <property type="entry name" value="Endonuclease/exonuclease/phosphatase"/>
    <property type="match status" value="1"/>
</dbReference>
<protein>
    <recommendedName>
        <fullName evidence="3">Endonuclease/exonuclease/phosphatase family protein</fullName>
    </recommendedName>
</protein>
<evidence type="ECO:0000313" key="2">
    <source>
        <dbReference type="Proteomes" id="UP000309128"/>
    </source>
</evidence>
<comment type="caution">
    <text evidence="1">The sequence shown here is derived from an EMBL/GenBank/DDBJ whole genome shotgun (WGS) entry which is preliminary data.</text>
</comment>
<proteinExistence type="predicted"/>
<evidence type="ECO:0000313" key="1">
    <source>
        <dbReference type="EMBL" id="TMR07823.1"/>
    </source>
</evidence>
<accession>A0A5S4EW86</accession>
<dbReference type="GO" id="GO:0003824">
    <property type="term" value="F:catalytic activity"/>
    <property type="evidence" value="ECO:0007669"/>
    <property type="project" value="InterPro"/>
</dbReference>
<reference evidence="1 2" key="1">
    <citation type="submission" date="2019-05" db="EMBL/GenBank/DDBJ databases">
        <title>Draft genome sequence of Nonomuraea turkmeniaca DSM 43926.</title>
        <authorList>
            <person name="Saricaoglu S."/>
            <person name="Isik K."/>
        </authorList>
    </citation>
    <scope>NUCLEOTIDE SEQUENCE [LARGE SCALE GENOMIC DNA]</scope>
    <source>
        <strain evidence="1 2">DSM 43926</strain>
    </source>
</reference>
<dbReference type="InterPro" id="IPR036691">
    <property type="entry name" value="Endo/exonu/phosph_ase_sf"/>
</dbReference>
<evidence type="ECO:0008006" key="3">
    <source>
        <dbReference type="Google" id="ProtNLM"/>
    </source>
</evidence>
<dbReference type="EMBL" id="VCKY01000344">
    <property type="protein sequence ID" value="TMR07823.1"/>
    <property type="molecule type" value="Genomic_DNA"/>
</dbReference>
<keyword evidence="2" id="KW-1185">Reference proteome</keyword>
<dbReference type="RefSeq" id="WP_138673714.1">
    <property type="nucleotide sequence ID" value="NZ_VCKY01000344.1"/>
</dbReference>
<gene>
    <name evidence="1" type="ORF">ETD86_50360</name>
</gene>
<dbReference type="Proteomes" id="UP000309128">
    <property type="component" value="Unassembled WGS sequence"/>
</dbReference>
<dbReference type="AlphaFoldDB" id="A0A5S4EW86"/>
<name>A0A5S4EW86_9ACTN</name>
<dbReference type="OrthoDB" id="3481322at2"/>